<evidence type="ECO:0000256" key="1">
    <source>
        <dbReference type="ARBA" id="ARBA00002919"/>
    </source>
</evidence>
<dbReference type="AlphaFoldDB" id="A0A3M0SV94"/>
<evidence type="ECO:0000256" key="8">
    <source>
        <dbReference type="ARBA" id="ARBA00023002"/>
    </source>
</evidence>
<dbReference type="EMBL" id="RFAQ01000014">
    <property type="protein sequence ID" value="RMD02300.1"/>
    <property type="molecule type" value="Genomic_DNA"/>
</dbReference>
<dbReference type="GO" id="GO:0050661">
    <property type="term" value="F:NADP binding"/>
    <property type="evidence" value="ECO:0007669"/>
    <property type="project" value="TreeGrafter"/>
</dbReference>
<dbReference type="SUPFAM" id="SSF51735">
    <property type="entry name" value="NAD(P)-binding Rossmann-fold domains"/>
    <property type="match status" value="1"/>
</dbReference>
<evidence type="ECO:0000259" key="12">
    <source>
        <dbReference type="Pfam" id="PF02558"/>
    </source>
</evidence>
<evidence type="ECO:0000256" key="7">
    <source>
        <dbReference type="ARBA" id="ARBA00022857"/>
    </source>
</evidence>
<proteinExistence type="inferred from homology"/>
<dbReference type="InterPro" id="IPR013328">
    <property type="entry name" value="6PGD_dom2"/>
</dbReference>
<dbReference type="UniPathway" id="UPA00028">
    <property type="reaction ID" value="UER00004"/>
</dbReference>
<keyword evidence="8 11" id="KW-0560">Oxidoreductase</keyword>
<dbReference type="InterPro" id="IPR013752">
    <property type="entry name" value="KPA_reductase"/>
</dbReference>
<evidence type="ECO:0000256" key="10">
    <source>
        <dbReference type="ARBA" id="ARBA00048793"/>
    </source>
</evidence>
<dbReference type="PANTHER" id="PTHR43765">
    <property type="entry name" value="2-DEHYDROPANTOATE 2-REDUCTASE-RELATED"/>
    <property type="match status" value="1"/>
</dbReference>
<evidence type="ECO:0000313" key="14">
    <source>
        <dbReference type="EMBL" id="RMD02300.1"/>
    </source>
</evidence>
<comment type="function">
    <text evidence="1 11">Catalyzes the NADPH-dependent reduction of ketopantoate into pantoic acid.</text>
</comment>
<evidence type="ECO:0000256" key="6">
    <source>
        <dbReference type="ARBA" id="ARBA00022655"/>
    </source>
</evidence>
<reference evidence="14 15" key="1">
    <citation type="submission" date="2018-10" db="EMBL/GenBank/DDBJ databases">
        <title>Genome-centric metagenomics revealed C2 chemical producing, CO utilizing Clostridium with novel acetogenic gene cluster.</title>
        <authorList>
            <person name="Kang H."/>
            <person name="Park B."/>
            <person name="Choi I.G."/>
            <person name="Chang I.S."/>
        </authorList>
    </citation>
    <scope>NUCLEOTIDE SEQUENCE [LARGE SCALE GENOMIC DNA]</scope>
    <source>
        <strain evidence="14 15">H21-9</strain>
    </source>
</reference>
<evidence type="ECO:0000256" key="2">
    <source>
        <dbReference type="ARBA" id="ARBA00004994"/>
    </source>
</evidence>
<feature type="domain" description="Ketopantoate reductase N-terminal" evidence="12">
    <location>
        <begin position="22"/>
        <end position="168"/>
    </location>
</feature>
<organism evidence="14 15">
    <name type="scientific">Clostridium autoethanogenum</name>
    <dbReference type="NCBI Taxonomy" id="84023"/>
    <lineage>
        <taxon>Bacteria</taxon>
        <taxon>Bacillati</taxon>
        <taxon>Bacillota</taxon>
        <taxon>Clostridia</taxon>
        <taxon>Eubacteriales</taxon>
        <taxon>Clostridiaceae</taxon>
        <taxon>Clostridium</taxon>
    </lineage>
</organism>
<dbReference type="PANTHER" id="PTHR43765:SF2">
    <property type="entry name" value="2-DEHYDROPANTOATE 2-REDUCTASE"/>
    <property type="match status" value="1"/>
</dbReference>
<comment type="catalytic activity">
    <reaction evidence="10 11">
        <text>(R)-pantoate + NADP(+) = 2-dehydropantoate + NADPH + H(+)</text>
        <dbReference type="Rhea" id="RHEA:16233"/>
        <dbReference type="ChEBI" id="CHEBI:11561"/>
        <dbReference type="ChEBI" id="CHEBI:15378"/>
        <dbReference type="ChEBI" id="CHEBI:15980"/>
        <dbReference type="ChEBI" id="CHEBI:57783"/>
        <dbReference type="ChEBI" id="CHEBI:58349"/>
        <dbReference type="EC" id="1.1.1.169"/>
    </reaction>
</comment>
<name>A0A3M0SV94_9CLOT</name>
<dbReference type="InterPro" id="IPR008927">
    <property type="entry name" value="6-PGluconate_DH-like_C_sf"/>
</dbReference>
<dbReference type="Pfam" id="PF08546">
    <property type="entry name" value="ApbA_C"/>
    <property type="match status" value="1"/>
</dbReference>
<dbReference type="Pfam" id="PF02558">
    <property type="entry name" value="ApbA"/>
    <property type="match status" value="1"/>
</dbReference>
<dbReference type="Gene3D" id="3.40.50.720">
    <property type="entry name" value="NAD(P)-binding Rossmann-like Domain"/>
    <property type="match status" value="1"/>
</dbReference>
<accession>A0A3M0SV94</accession>
<feature type="domain" description="Ketopantoate reductase C-terminal" evidence="13">
    <location>
        <begin position="198"/>
        <end position="322"/>
    </location>
</feature>
<dbReference type="EC" id="1.1.1.169" evidence="4 11"/>
<evidence type="ECO:0000313" key="15">
    <source>
        <dbReference type="Proteomes" id="UP000277999"/>
    </source>
</evidence>
<dbReference type="InterPro" id="IPR036291">
    <property type="entry name" value="NAD(P)-bd_dom_sf"/>
</dbReference>
<keyword evidence="6 11" id="KW-0566">Pantothenate biosynthesis</keyword>
<dbReference type="GO" id="GO:0005737">
    <property type="term" value="C:cytoplasm"/>
    <property type="evidence" value="ECO:0007669"/>
    <property type="project" value="TreeGrafter"/>
</dbReference>
<evidence type="ECO:0000256" key="3">
    <source>
        <dbReference type="ARBA" id="ARBA00007870"/>
    </source>
</evidence>
<evidence type="ECO:0000256" key="4">
    <source>
        <dbReference type="ARBA" id="ARBA00013014"/>
    </source>
</evidence>
<dbReference type="GO" id="GO:0015940">
    <property type="term" value="P:pantothenate biosynthetic process"/>
    <property type="evidence" value="ECO:0007669"/>
    <property type="project" value="UniProtKB-UniPathway"/>
</dbReference>
<dbReference type="InterPro" id="IPR013332">
    <property type="entry name" value="KPR_N"/>
</dbReference>
<sequence>MLKCNLKFKLHFYVTGGKTMKIAILGAGAMGSLYATYLSCIHEVTLLDSYKPQVDAINTNGLTKVEKDNTESNYTIKASISGTDIGIQDLLIVFVKSINTFDAVKENQAIIGPKTIVMTLQNGAGNNHDIANFVKKEHIIVGTSSHNSVSLGLGKFFHSGCGPTNIGPDFPCDESQKAVKIVAQAMCQCNLTVNIIDNIQKVLWGKLFVNCGVNALSAIMECNLGKIHSNPYLWEICTKVVHECVLVAKADGTCFNQAEALETVQRVCINDAAGYASMYQDRQHKRRTEIDKINGVVANLGQTYCIDTPYNEMLVNQIHALEQSYLLS</sequence>
<dbReference type="SUPFAM" id="SSF48179">
    <property type="entry name" value="6-phosphogluconate dehydrogenase C-terminal domain-like"/>
    <property type="match status" value="1"/>
</dbReference>
<comment type="pathway">
    <text evidence="2 11">Cofactor biosynthesis; (R)-pantothenate biosynthesis; (R)-pantoate from 3-methyl-2-oxobutanoate: step 2/2.</text>
</comment>
<evidence type="ECO:0000259" key="13">
    <source>
        <dbReference type="Pfam" id="PF08546"/>
    </source>
</evidence>
<evidence type="ECO:0000256" key="11">
    <source>
        <dbReference type="RuleBase" id="RU362068"/>
    </source>
</evidence>
<gene>
    <name evidence="14" type="ORF">D9O40_06575</name>
</gene>
<keyword evidence="7 11" id="KW-0521">NADP</keyword>
<dbReference type="InterPro" id="IPR003710">
    <property type="entry name" value="ApbA"/>
</dbReference>
<dbReference type="Proteomes" id="UP000277999">
    <property type="component" value="Unassembled WGS sequence"/>
</dbReference>
<evidence type="ECO:0000256" key="9">
    <source>
        <dbReference type="ARBA" id="ARBA00032024"/>
    </source>
</evidence>
<dbReference type="Gene3D" id="1.10.1040.10">
    <property type="entry name" value="N-(1-d-carboxylethyl)-l-norvaline Dehydrogenase, domain 2"/>
    <property type="match status" value="1"/>
</dbReference>
<dbReference type="InterPro" id="IPR050838">
    <property type="entry name" value="Ketopantoate_reductase"/>
</dbReference>
<comment type="similarity">
    <text evidence="3 11">Belongs to the ketopantoate reductase family.</text>
</comment>
<dbReference type="NCBIfam" id="TIGR00745">
    <property type="entry name" value="apbA_panE"/>
    <property type="match status" value="1"/>
</dbReference>
<comment type="caution">
    <text evidence="14">The sequence shown here is derived from an EMBL/GenBank/DDBJ whole genome shotgun (WGS) entry which is preliminary data.</text>
</comment>
<protein>
    <recommendedName>
        <fullName evidence="5 11">2-dehydropantoate 2-reductase</fullName>
        <ecNumber evidence="4 11">1.1.1.169</ecNumber>
    </recommendedName>
    <alternativeName>
        <fullName evidence="9 11">Ketopantoate reductase</fullName>
    </alternativeName>
</protein>
<evidence type="ECO:0000256" key="5">
    <source>
        <dbReference type="ARBA" id="ARBA00019465"/>
    </source>
</evidence>
<dbReference type="GO" id="GO:0008677">
    <property type="term" value="F:2-dehydropantoate 2-reductase activity"/>
    <property type="evidence" value="ECO:0007669"/>
    <property type="project" value="UniProtKB-EC"/>
</dbReference>